<dbReference type="GO" id="GO:0051028">
    <property type="term" value="P:mRNA transport"/>
    <property type="evidence" value="ECO:0007669"/>
    <property type="project" value="TreeGrafter"/>
</dbReference>
<dbReference type="WBParaSite" id="SMUV_0000738101-mRNA-1">
    <property type="protein sequence ID" value="SMUV_0000738101-mRNA-1"/>
    <property type="gene ID" value="SMUV_0000738101"/>
</dbReference>
<evidence type="ECO:0000256" key="5">
    <source>
        <dbReference type="SAM" id="MobiDB-lite"/>
    </source>
</evidence>
<reference evidence="8" key="1">
    <citation type="submission" date="2017-02" db="UniProtKB">
        <authorList>
            <consortium name="WormBaseParasite"/>
        </authorList>
    </citation>
    <scope>IDENTIFICATION</scope>
</reference>
<dbReference type="InterPro" id="IPR004087">
    <property type="entry name" value="KH_dom"/>
</dbReference>
<dbReference type="GO" id="GO:0043005">
    <property type="term" value="C:neuron projection"/>
    <property type="evidence" value="ECO:0007669"/>
    <property type="project" value="TreeGrafter"/>
</dbReference>
<dbReference type="PROSITE" id="PS51641">
    <property type="entry name" value="AGENET_LIKE"/>
    <property type="match status" value="1"/>
</dbReference>
<evidence type="ECO:0000256" key="1">
    <source>
        <dbReference type="ARBA" id="ARBA00004210"/>
    </source>
</evidence>
<dbReference type="CDD" id="cd22427">
    <property type="entry name" value="KH_I_FMR1_FXR_rpt3"/>
    <property type="match status" value="1"/>
</dbReference>
<dbReference type="InterPro" id="IPR041560">
    <property type="entry name" value="Tudor_FRM1"/>
</dbReference>
<feature type="compositionally biased region" description="Basic and acidic residues" evidence="5">
    <location>
        <begin position="434"/>
        <end position="460"/>
    </location>
</feature>
<dbReference type="Pfam" id="PF17904">
    <property type="entry name" value="KH_9"/>
    <property type="match status" value="1"/>
</dbReference>
<accession>A0A0N5ARM9</accession>
<evidence type="ECO:0000259" key="6">
    <source>
        <dbReference type="PROSITE" id="PS51641"/>
    </source>
</evidence>
<evidence type="ECO:0000256" key="3">
    <source>
        <dbReference type="ARBA" id="ARBA00034103"/>
    </source>
</evidence>
<dbReference type="PROSITE" id="PS50084">
    <property type="entry name" value="KH_TYPE_1"/>
    <property type="match status" value="2"/>
</dbReference>
<evidence type="ECO:0000256" key="2">
    <source>
        <dbReference type="ARBA" id="ARBA00023018"/>
    </source>
</evidence>
<dbReference type="GO" id="GO:0045727">
    <property type="term" value="P:positive regulation of translation"/>
    <property type="evidence" value="ECO:0007669"/>
    <property type="project" value="TreeGrafter"/>
</dbReference>
<evidence type="ECO:0000313" key="8">
    <source>
        <dbReference type="WBParaSite" id="SMUV_0000738101-mRNA-1"/>
    </source>
</evidence>
<dbReference type="GO" id="GO:0003730">
    <property type="term" value="F:mRNA 3'-UTR binding"/>
    <property type="evidence" value="ECO:0007669"/>
    <property type="project" value="TreeGrafter"/>
</dbReference>
<keyword evidence="4" id="KW-0694">RNA-binding</keyword>
<dbReference type="PANTHER" id="PTHR10603:SF7">
    <property type="entry name" value="FRAGILE X MESSENGER RIBONUCLEOPROTEIN 1 HOMOLOG"/>
    <property type="match status" value="1"/>
</dbReference>
<protein>
    <submittedName>
        <fullName evidence="8">Agenet-like domain-containing protein</fullName>
    </submittedName>
</protein>
<keyword evidence="2" id="KW-0770">Synapse</keyword>
<feature type="domain" description="Agenet-like" evidence="6">
    <location>
        <begin position="45"/>
        <end position="100"/>
    </location>
</feature>
<dbReference type="CDD" id="cd22425">
    <property type="entry name" value="KH_I_FMR1_FXR_rpt1"/>
    <property type="match status" value="1"/>
</dbReference>
<dbReference type="InterPro" id="IPR004088">
    <property type="entry name" value="KH_dom_type_1"/>
</dbReference>
<keyword evidence="7" id="KW-1185">Reference proteome</keyword>
<dbReference type="CDD" id="cd20403">
    <property type="entry name" value="Tudor_Agenet_FMRP-like_rpt2"/>
    <property type="match status" value="1"/>
</dbReference>
<dbReference type="GO" id="GO:0048513">
    <property type="term" value="P:animal organ development"/>
    <property type="evidence" value="ECO:0007669"/>
    <property type="project" value="TreeGrafter"/>
</dbReference>
<comment type="subcellular location">
    <subcellularLocation>
        <location evidence="1">Cytoplasm</location>
        <location evidence="1">Stress granule</location>
    </subcellularLocation>
    <subcellularLocation>
        <location evidence="3">Synapse</location>
    </subcellularLocation>
</comment>
<dbReference type="GO" id="GO:0005634">
    <property type="term" value="C:nucleus"/>
    <property type="evidence" value="ECO:0007669"/>
    <property type="project" value="TreeGrafter"/>
</dbReference>
<name>A0A0N5ARM9_9BILA</name>
<dbReference type="Pfam" id="PF00013">
    <property type="entry name" value="KH_1"/>
    <property type="match status" value="2"/>
</dbReference>
<feature type="region of interest" description="Disordered" evidence="5">
    <location>
        <begin position="434"/>
        <end position="476"/>
    </location>
</feature>
<sequence length="484" mass="54464">MTEILCIQKSLSCKTGIFHLILSFQVKYEECRFPPRCTKFSAGSLKVGDIIEALMKQDEDKVFGWQKARIKELRGELAAVESVEGPGRMDIVPFERLRLPTARSSPIKQGDFKRTEISVPEDLRDYFKRPGSFDDFVDTVKNVFVEYDEEAGNLIISTYEEQAIKRAEVLSDMYFKDSRQKMQLLQRQEDAARLLESATLYSSSAHIEEFAVPFDLMGLAIGSHGKNIQNARSIKGVEDIQVIENNDGHTPVIFKVYADSAEAALKARSMLEYAIESFDVPRGMVGKVISKSGRTIQDIVDKSGVVRVQIEGGDGQNRADENADEPVPFVFTGTKDSIAMAHLLIEYHLRHLKEMDEMRVNVVEMHRQLHSRTTPPPGSNGTNYRFERGGQDGFPSVRGAPFRGRGRGGPLRAFFSSATLYKNFIHWRLGNGEQEERRRGGVEDEKVPEKDDGNDREMRRGPATSRTRAGSRRGGNIFTLLISS</sequence>
<dbReference type="PANTHER" id="PTHR10603">
    <property type="entry name" value="FRAGILE X MENTAL RETARDATION SYNDROME-RELATED PROTEIN"/>
    <property type="match status" value="1"/>
</dbReference>
<dbReference type="SUPFAM" id="SSF54791">
    <property type="entry name" value="Eukaryotic type KH-domain (KH-domain type I)"/>
    <property type="match status" value="2"/>
</dbReference>
<dbReference type="GO" id="GO:0098793">
    <property type="term" value="C:presynapse"/>
    <property type="evidence" value="ECO:0007669"/>
    <property type="project" value="GOC"/>
</dbReference>
<dbReference type="Proteomes" id="UP000046393">
    <property type="component" value="Unplaced"/>
</dbReference>
<organism evidence="7 8">
    <name type="scientific">Syphacia muris</name>
    <dbReference type="NCBI Taxonomy" id="451379"/>
    <lineage>
        <taxon>Eukaryota</taxon>
        <taxon>Metazoa</taxon>
        <taxon>Ecdysozoa</taxon>
        <taxon>Nematoda</taxon>
        <taxon>Chromadorea</taxon>
        <taxon>Rhabditida</taxon>
        <taxon>Spirurina</taxon>
        <taxon>Oxyuridomorpha</taxon>
        <taxon>Oxyuroidea</taxon>
        <taxon>Oxyuridae</taxon>
        <taxon>Syphacia</taxon>
    </lineage>
</organism>
<dbReference type="SMART" id="SM00322">
    <property type="entry name" value="KH"/>
    <property type="match status" value="2"/>
</dbReference>
<dbReference type="GO" id="GO:0043488">
    <property type="term" value="P:regulation of mRNA stability"/>
    <property type="evidence" value="ECO:0007669"/>
    <property type="project" value="TreeGrafter"/>
</dbReference>
<dbReference type="GO" id="GO:0010494">
    <property type="term" value="C:cytoplasmic stress granule"/>
    <property type="evidence" value="ECO:0007669"/>
    <property type="project" value="UniProtKB-SubCell"/>
</dbReference>
<dbReference type="InterPro" id="IPR040472">
    <property type="entry name" value="FMRP_KH0"/>
</dbReference>
<dbReference type="Gene3D" id="3.30.1370.10">
    <property type="entry name" value="K Homology domain, type 1"/>
    <property type="match status" value="2"/>
</dbReference>
<dbReference type="FunFam" id="3.30.1370.10:FF:000054">
    <property type="entry name" value="Fragile X mental retardation protein 1"/>
    <property type="match status" value="1"/>
</dbReference>
<dbReference type="STRING" id="451379.A0A0N5ARM9"/>
<dbReference type="GO" id="GO:0048170">
    <property type="term" value="P:positive regulation of long-term neuronal synaptic plasticity"/>
    <property type="evidence" value="ECO:0007669"/>
    <property type="project" value="TreeGrafter"/>
</dbReference>
<evidence type="ECO:0000313" key="7">
    <source>
        <dbReference type="Proteomes" id="UP000046393"/>
    </source>
</evidence>
<dbReference type="InterPro" id="IPR036612">
    <property type="entry name" value="KH_dom_type_1_sf"/>
</dbReference>
<evidence type="ECO:0000256" key="4">
    <source>
        <dbReference type="PROSITE-ProRule" id="PRU00117"/>
    </source>
</evidence>
<dbReference type="CDD" id="cd22426">
    <property type="entry name" value="KH_I_FMR1_FXR_rpt2"/>
    <property type="match status" value="1"/>
</dbReference>
<dbReference type="Gene3D" id="2.30.30.140">
    <property type="match status" value="1"/>
</dbReference>
<dbReference type="AlphaFoldDB" id="A0A0N5ARM9"/>
<proteinExistence type="predicted"/>
<dbReference type="GO" id="GO:0045182">
    <property type="term" value="F:translation regulator activity"/>
    <property type="evidence" value="ECO:0007669"/>
    <property type="project" value="TreeGrafter"/>
</dbReference>
<dbReference type="GO" id="GO:0099577">
    <property type="term" value="P:regulation of translation at presynapse, modulating synaptic transmission"/>
    <property type="evidence" value="ECO:0007669"/>
    <property type="project" value="TreeGrafter"/>
</dbReference>
<dbReference type="InterPro" id="IPR040148">
    <property type="entry name" value="FMR1"/>
</dbReference>